<sequence>MSDPTPPVRLRPAQDGDLDALLALEERSFAGDRLSRRQYRRHLHSATACILVATHEHRLIGSALLLFRRTSRAARLYSLAIDAAARGQGIGRRLLDAVEQQARQRGCDRVRLEVRADNAAARTLYERCGYARCGQRAAYYEDGANALLYEKRLSPH</sequence>
<evidence type="ECO:0000313" key="6">
    <source>
        <dbReference type="Proteomes" id="UP000029708"/>
    </source>
</evidence>
<dbReference type="Gene3D" id="3.40.630.30">
    <property type="match status" value="1"/>
</dbReference>
<dbReference type="Pfam" id="PF00583">
    <property type="entry name" value="Acetyltransf_1"/>
    <property type="match status" value="1"/>
</dbReference>
<reference evidence="4 6" key="1">
    <citation type="submission" date="2014-09" db="EMBL/GenBank/DDBJ databases">
        <title>Xanthomonadaceae 3.5X direct submission.</title>
        <authorList>
            <person name="Fang T."/>
            <person name="Wang H."/>
        </authorList>
    </citation>
    <scope>NUCLEOTIDE SEQUENCE [LARGE SCALE GENOMIC DNA]</scope>
    <source>
        <strain evidence="4 6">3.5X</strain>
    </source>
</reference>
<dbReference type="AlphaFoldDB" id="A0A099CZJ5"/>
<dbReference type="CDD" id="cd04301">
    <property type="entry name" value="NAT_SF"/>
    <property type="match status" value="1"/>
</dbReference>
<organism evidence="4 6">
    <name type="scientific">Oleiagrimonas soli</name>
    <dbReference type="NCBI Taxonomy" id="1543381"/>
    <lineage>
        <taxon>Bacteria</taxon>
        <taxon>Pseudomonadati</taxon>
        <taxon>Pseudomonadota</taxon>
        <taxon>Gammaproteobacteria</taxon>
        <taxon>Lysobacterales</taxon>
        <taxon>Rhodanobacteraceae</taxon>
        <taxon>Oleiagrimonas</taxon>
    </lineage>
</organism>
<proteinExistence type="predicted"/>
<dbReference type="EMBL" id="JROI01000002">
    <property type="protein sequence ID" value="KGI79209.1"/>
    <property type="molecule type" value="Genomic_DNA"/>
</dbReference>
<dbReference type="RefSeq" id="WP_043102761.1">
    <property type="nucleotide sequence ID" value="NZ_JACHET010000001.1"/>
</dbReference>
<dbReference type="PROSITE" id="PS51186">
    <property type="entry name" value="GNAT"/>
    <property type="match status" value="1"/>
</dbReference>
<dbReference type="EMBL" id="JACHET010000001">
    <property type="protein sequence ID" value="MBB6184769.1"/>
    <property type="molecule type" value="Genomic_DNA"/>
</dbReference>
<evidence type="ECO:0000256" key="1">
    <source>
        <dbReference type="ARBA" id="ARBA00022679"/>
    </source>
</evidence>
<reference evidence="5 7" key="2">
    <citation type="submission" date="2020-08" db="EMBL/GenBank/DDBJ databases">
        <title>Genomic Encyclopedia of Type Strains, Phase IV (KMG-IV): sequencing the most valuable type-strain genomes for metagenomic binning, comparative biology and taxonomic classification.</title>
        <authorList>
            <person name="Goeker M."/>
        </authorList>
    </citation>
    <scope>NUCLEOTIDE SEQUENCE [LARGE SCALE GENOMIC DNA]</scope>
    <source>
        <strain evidence="5 7">DSM 107085</strain>
    </source>
</reference>
<dbReference type="GO" id="GO:0008080">
    <property type="term" value="F:N-acetyltransferase activity"/>
    <property type="evidence" value="ECO:0007669"/>
    <property type="project" value="InterPro"/>
</dbReference>
<keyword evidence="6" id="KW-1185">Reference proteome</keyword>
<evidence type="ECO:0000256" key="2">
    <source>
        <dbReference type="ARBA" id="ARBA00023315"/>
    </source>
</evidence>
<dbReference type="HOGENOM" id="CLU_013985_23_0_6"/>
<keyword evidence="1 4" id="KW-0808">Transferase</keyword>
<keyword evidence="2" id="KW-0012">Acyltransferase</keyword>
<evidence type="ECO:0000313" key="4">
    <source>
        <dbReference type="EMBL" id="KGI79209.1"/>
    </source>
</evidence>
<feature type="domain" description="N-acetyltransferase" evidence="3">
    <location>
        <begin position="8"/>
        <end position="154"/>
    </location>
</feature>
<gene>
    <name evidence="5" type="ORF">HNQ86_002114</name>
    <name evidence="4" type="ORF">LF63_0100630</name>
</gene>
<dbReference type="PANTHER" id="PTHR43877">
    <property type="entry name" value="AMINOALKYLPHOSPHONATE N-ACETYLTRANSFERASE-RELATED-RELATED"/>
    <property type="match status" value="1"/>
</dbReference>
<protein>
    <submittedName>
        <fullName evidence="4">GCN5 family acetyltransferase</fullName>
    </submittedName>
    <submittedName>
        <fullName evidence="5">Ribosomal-protein-alanine acetyltransferase</fullName>
    </submittedName>
</protein>
<dbReference type="InterPro" id="IPR006464">
    <property type="entry name" value="AcTrfase_RimI/Ard1"/>
</dbReference>
<dbReference type="Proteomes" id="UP000560000">
    <property type="component" value="Unassembled WGS sequence"/>
</dbReference>
<dbReference type="OrthoDB" id="27442at2"/>
<dbReference type="SUPFAM" id="SSF55729">
    <property type="entry name" value="Acyl-CoA N-acyltransferases (Nat)"/>
    <property type="match status" value="1"/>
</dbReference>
<dbReference type="NCBIfam" id="TIGR01575">
    <property type="entry name" value="rimI"/>
    <property type="match status" value="1"/>
</dbReference>
<dbReference type="InterPro" id="IPR000182">
    <property type="entry name" value="GNAT_dom"/>
</dbReference>
<comment type="caution">
    <text evidence="4">The sequence shown here is derived from an EMBL/GenBank/DDBJ whole genome shotgun (WGS) entry which is preliminary data.</text>
</comment>
<dbReference type="InterPro" id="IPR016181">
    <property type="entry name" value="Acyl_CoA_acyltransferase"/>
</dbReference>
<name>A0A099CZJ5_9GAMM</name>
<dbReference type="STRING" id="1543381.LF63_0100630"/>
<evidence type="ECO:0000259" key="3">
    <source>
        <dbReference type="PROSITE" id="PS51186"/>
    </source>
</evidence>
<evidence type="ECO:0000313" key="5">
    <source>
        <dbReference type="EMBL" id="MBB6184769.1"/>
    </source>
</evidence>
<evidence type="ECO:0000313" key="7">
    <source>
        <dbReference type="Proteomes" id="UP000560000"/>
    </source>
</evidence>
<accession>A0A099CZJ5</accession>
<dbReference type="Proteomes" id="UP000029708">
    <property type="component" value="Unassembled WGS sequence"/>
</dbReference>
<dbReference type="InterPro" id="IPR050832">
    <property type="entry name" value="Bact_Acetyltransf"/>
</dbReference>
<dbReference type="PANTHER" id="PTHR43877:SF2">
    <property type="entry name" value="AMINOALKYLPHOSPHONATE N-ACETYLTRANSFERASE-RELATED"/>
    <property type="match status" value="1"/>
</dbReference>